<dbReference type="PATRIC" id="fig|1110502.3.peg.3642"/>
<dbReference type="STRING" id="1110502.TMO_3552"/>
<dbReference type="EMBL" id="CP003236">
    <property type="protein sequence ID" value="AFK55390.1"/>
    <property type="molecule type" value="Genomic_DNA"/>
</dbReference>
<reference evidence="2 3" key="1">
    <citation type="journal article" date="2012" name="J. Am. Chem. Soc.">
        <title>Bacterial biosynthesis and maturation of the didemnin anti-cancer agents.</title>
        <authorList>
            <person name="Xu Y."/>
            <person name="Kersten R.D."/>
            <person name="Nam S.J."/>
            <person name="Lu L."/>
            <person name="Al-Suwailem A.M."/>
            <person name="Zheng H."/>
            <person name="Fenical W."/>
            <person name="Dorrestein P.C."/>
            <person name="Moore B.S."/>
            <person name="Qian P.Y."/>
        </authorList>
    </citation>
    <scope>NUCLEOTIDE SEQUENCE [LARGE SCALE GENOMIC DNA]</scope>
    <source>
        <strain evidence="2 3">KA081020-065</strain>
    </source>
</reference>
<dbReference type="AlphaFoldDB" id="I3TRK2"/>
<name>I3TRK2_TISMK</name>
<dbReference type="Proteomes" id="UP000005258">
    <property type="component" value="Chromosome"/>
</dbReference>
<dbReference type="GO" id="GO:0004540">
    <property type="term" value="F:RNA nuclease activity"/>
    <property type="evidence" value="ECO:0007669"/>
    <property type="project" value="InterPro"/>
</dbReference>
<dbReference type="eggNOG" id="COG1432">
    <property type="taxonomic scope" value="Bacteria"/>
</dbReference>
<protein>
    <recommendedName>
        <fullName evidence="1">NYN domain-containing protein</fullName>
    </recommendedName>
</protein>
<dbReference type="InterPro" id="IPR021139">
    <property type="entry name" value="NYN"/>
</dbReference>
<evidence type="ECO:0000259" key="1">
    <source>
        <dbReference type="Pfam" id="PF01936"/>
    </source>
</evidence>
<dbReference type="RefSeq" id="WP_014747067.1">
    <property type="nucleotide sequence ID" value="NC_017956.1"/>
</dbReference>
<dbReference type="Gene3D" id="3.40.50.1010">
    <property type="entry name" value="5'-nuclease"/>
    <property type="match status" value="1"/>
</dbReference>
<organism evidence="2 3">
    <name type="scientific">Tistrella mobilis (strain KA081020-065)</name>
    <dbReference type="NCBI Taxonomy" id="1110502"/>
    <lineage>
        <taxon>Bacteria</taxon>
        <taxon>Pseudomonadati</taxon>
        <taxon>Pseudomonadota</taxon>
        <taxon>Alphaproteobacteria</taxon>
        <taxon>Geminicoccales</taxon>
        <taxon>Geminicoccaceae</taxon>
        <taxon>Tistrella</taxon>
    </lineage>
</organism>
<keyword evidence="3" id="KW-1185">Reference proteome</keyword>
<proteinExistence type="predicted"/>
<sequence>MSTAILIDGAFFLVRLNSLYHAWPGLTDPDQVATIIHRTALGMLKQGETEARRNLYRIFFYDCPPLQKRVTLPVSRQTRNYAQTDMATFRLSLHARLRAKRKMALRLGTLKGGTSWRLKAPATQELLKGRRGWASLTDDDFELDLRQKGVDMRIGLDMASLTLKRFVDQIILISGDADFVPAAKLARREGVDVILNPLWKPIPEDLNEHIDGLRNYLARYATPAAAEADAVPSGADDLLET</sequence>
<feature type="domain" description="NYN" evidence="1">
    <location>
        <begin position="146"/>
        <end position="195"/>
    </location>
</feature>
<dbReference type="HOGENOM" id="CLU_085023_0_0_5"/>
<gene>
    <name evidence="2" type="ordered locus">TMO_3552</name>
</gene>
<accession>I3TRK2</accession>
<dbReference type="CDD" id="cd18722">
    <property type="entry name" value="PIN_NicB-like"/>
    <property type="match status" value="1"/>
</dbReference>
<evidence type="ECO:0000313" key="3">
    <source>
        <dbReference type="Proteomes" id="UP000005258"/>
    </source>
</evidence>
<dbReference type="GeneID" id="97244348"/>
<evidence type="ECO:0000313" key="2">
    <source>
        <dbReference type="EMBL" id="AFK55390.1"/>
    </source>
</evidence>
<dbReference type="KEGG" id="tmo:TMO_3552"/>
<dbReference type="Pfam" id="PF01936">
    <property type="entry name" value="NYN"/>
    <property type="match status" value="1"/>
</dbReference>